<organism evidence="2 3">
    <name type="scientific">Drosophila hydei</name>
    <name type="common">Fruit fly</name>
    <dbReference type="NCBI Taxonomy" id="7224"/>
    <lineage>
        <taxon>Eukaryota</taxon>
        <taxon>Metazoa</taxon>
        <taxon>Ecdysozoa</taxon>
        <taxon>Arthropoda</taxon>
        <taxon>Hexapoda</taxon>
        <taxon>Insecta</taxon>
        <taxon>Pterygota</taxon>
        <taxon>Neoptera</taxon>
        <taxon>Endopterygota</taxon>
        <taxon>Diptera</taxon>
        <taxon>Brachycera</taxon>
        <taxon>Muscomorpha</taxon>
        <taxon>Ephydroidea</taxon>
        <taxon>Drosophilidae</taxon>
        <taxon>Drosophila</taxon>
    </lineage>
</organism>
<reference evidence="3" key="1">
    <citation type="submission" date="2025-08" db="UniProtKB">
        <authorList>
            <consortium name="RefSeq"/>
        </authorList>
    </citation>
    <scope>IDENTIFICATION</scope>
    <source>
        <strain evidence="3">15085-1641.00</strain>
        <tissue evidence="3">Whole body</tissue>
    </source>
</reference>
<dbReference type="OrthoDB" id="8250698at2759"/>
<proteinExistence type="predicted"/>
<dbReference type="PANTHER" id="PTHR11012:SF6">
    <property type="entry name" value="CHK DOMAIN OV1-RELATED"/>
    <property type="match status" value="1"/>
</dbReference>
<dbReference type="RefSeq" id="XP_023178807.2">
    <property type="nucleotide sequence ID" value="XM_023323039.2"/>
</dbReference>
<evidence type="ECO:0000259" key="1">
    <source>
        <dbReference type="SMART" id="SM00587"/>
    </source>
</evidence>
<dbReference type="Proteomes" id="UP000504633">
    <property type="component" value="Unplaced"/>
</dbReference>
<keyword evidence="2" id="KW-1185">Reference proteome</keyword>
<protein>
    <submittedName>
        <fullName evidence="3">Uncharacterized protein LOC111604818</fullName>
    </submittedName>
</protein>
<evidence type="ECO:0000313" key="3">
    <source>
        <dbReference type="RefSeq" id="XP_023178807.2"/>
    </source>
</evidence>
<dbReference type="AlphaFoldDB" id="A0A6J1MDK4"/>
<dbReference type="Gene3D" id="3.90.1200.10">
    <property type="match status" value="1"/>
</dbReference>
<dbReference type="Pfam" id="PF02958">
    <property type="entry name" value="EcKL"/>
    <property type="match status" value="1"/>
</dbReference>
<dbReference type="PANTHER" id="PTHR11012">
    <property type="entry name" value="PROTEIN KINASE-LIKE DOMAIN-CONTAINING"/>
    <property type="match status" value="1"/>
</dbReference>
<dbReference type="SMART" id="SM00587">
    <property type="entry name" value="CHK"/>
    <property type="match status" value="1"/>
</dbReference>
<evidence type="ECO:0000313" key="2">
    <source>
        <dbReference type="Proteomes" id="UP000504633"/>
    </source>
</evidence>
<sequence length="406" mass="47514">MSTVNAPEWVNQQLFSDLLKHNCSEFDEIQKFEVTAAISGGENYMTIVLRIGVEFRLKDDSCNNESYILKIPLVNDRGDQHNFHELFVVESDMYERLVPELGQLYAKHTNLSVRFKPAHLKFIENPPNCDYILMEDLRKQGYINLERMVGLGQTEIKAVLKKLAQWHAASAQRVVELGDYDEKYQKSYMSEPEWVKHMNLAFNGPFLEYMQQLYELEPSQQLLVTNYTERLNDLYLEFGRVKKSEFNVLNHGDFWCNNFLFKLNGGNIQDICFVDFQVPKYGTPAQDLFSLLMTTPNIQIKLKKFDDFIEFYFDELIAHLKLFKYANKLPTLTELHKNLRSYSLWAFVCAQRMLPVTLLPPTPDANTTKFEGDSAVDFKHKMFTNPSYIKQIKLILPWLIERGYIN</sequence>
<accession>A0A6J1MDK4</accession>
<dbReference type="InterPro" id="IPR015897">
    <property type="entry name" value="CHK_kinase-like"/>
</dbReference>
<name>A0A6J1MDK4_DROHY</name>
<gene>
    <name evidence="3" type="primary">LOC111604818</name>
</gene>
<dbReference type="SUPFAM" id="SSF56112">
    <property type="entry name" value="Protein kinase-like (PK-like)"/>
    <property type="match status" value="1"/>
</dbReference>
<dbReference type="KEGG" id="dhe:111604818"/>
<dbReference type="InterPro" id="IPR011009">
    <property type="entry name" value="Kinase-like_dom_sf"/>
</dbReference>
<dbReference type="OMA" id="VEEFRYF"/>
<feature type="domain" description="CHK kinase-like" evidence="1">
    <location>
        <begin position="132"/>
        <end position="322"/>
    </location>
</feature>
<dbReference type="GeneID" id="111604818"/>
<dbReference type="InterPro" id="IPR004119">
    <property type="entry name" value="EcKL"/>
</dbReference>